<name>B9RWP2_RICCO</name>
<gene>
    <name evidence="7" type="ORF">RCOM_1023130</name>
</gene>
<dbReference type="PANTHER" id="PTHR31232">
    <property type="match status" value="1"/>
</dbReference>
<dbReference type="Pfam" id="PF05938">
    <property type="entry name" value="Self-incomp_S1"/>
    <property type="match status" value="2"/>
</dbReference>
<evidence type="ECO:0000256" key="5">
    <source>
        <dbReference type="ARBA" id="ARBA00022729"/>
    </source>
</evidence>
<sequence>MYPSIRNVYLLALFLLLIPTCCNAWFFPKKRTVKVTNGIGPGLDLTVHCKSKDDDLGTKVLPYNGYFSFRFHPNFMDTTLYFCSMSWHGQSHKFDIYTEDRDKNKCPHDYCGWLVRPSGPSMNEARFKLKRATVIITNDLNQGLDLSVHCKSKEDDLGVHILPPHNNYQFEFQPNFWGVTQFFCGFTWKKTGIHWFDIYIQNRDYPKCSTCKWVLRQKGPCMFEEKTNNYTLCYDWNK</sequence>
<dbReference type="AlphaFoldDB" id="B9RWP2"/>
<protein>
    <recommendedName>
        <fullName evidence="6">S-protein homolog</fullName>
    </recommendedName>
</protein>
<organism evidence="7 8">
    <name type="scientific">Ricinus communis</name>
    <name type="common">Castor bean</name>
    <dbReference type="NCBI Taxonomy" id="3988"/>
    <lineage>
        <taxon>Eukaryota</taxon>
        <taxon>Viridiplantae</taxon>
        <taxon>Streptophyta</taxon>
        <taxon>Embryophyta</taxon>
        <taxon>Tracheophyta</taxon>
        <taxon>Spermatophyta</taxon>
        <taxon>Magnoliopsida</taxon>
        <taxon>eudicotyledons</taxon>
        <taxon>Gunneridae</taxon>
        <taxon>Pentapetalae</taxon>
        <taxon>rosids</taxon>
        <taxon>fabids</taxon>
        <taxon>Malpighiales</taxon>
        <taxon>Euphorbiaceae</taxon>
        <taxon>Acalyphoideae</taxon>
        <taxon>Acalypheae</taxon>
        <taxon>Ricinus</taxon>
    </lineage>
</organism>
<comment type="similarity">
    <text evidence="2 6">Belongs to the plant self-incompatibility (S1) protein family.</text>
</comment>
<dbReference type="EMBL" id="EQ973823">
    <property type="protein sequence ID" value="EEF44294.1"/>
    <property type="molecule type" value="Genomic_DNA"/>
</dbReference>
<dbReference type="eggNOG" id="ENOG502S7CQ">
    <property type="taxonomic scope" value="Eukaryota"/>
</dbReference>
<feature type="signal peptide" evidence="6">
    <location>
        <begin position="1"/>
        <end position="24"/>
    </location>
</feature>
<dbReference type="GO" id="GO:0005576">
    <property type="term" value="C:extracellular region"/>
    <property type="evidence" value="ECO:0007669"/>
    <property type="project" value="UniProtKB-SubCell"/>
</dbReference>
<accession>B9RWP2</accession>
<evidence type="ECO:0000313" key="7">
    <source>
        <dbReference type="EMBL" id="EEF44294.1"/>
    </source>
</evidence>
<dbReference type="InterPro" id="IPR010264">
    <property type="entry name" value="Self-incomp_S1"/>
</dbReference>
<evidence type="ECO:0000256" key="1">
    <source>
        <dbReference type="ARBA" id="ARBA00004613"/>
    </source>
</evidence>
<evidence type="ECO:0000313" key="8">
    <source>
        <dbReference type="Proteomes" id="UP000008311"/>
    </source>
</evidence>
<evidence type="ECO:0000256" key="4">
    <source>
        <dbReference type="ARBA" id="ARBA00022525"/>
    </source>
</evidence>
<keyword evidence="3 6" id="KW-0713">Self-incompatibility</keyword>
<dbReference type="PANTHER" id="PTHR31232:SF133">
    <property type="entry name" value="S-PROTEIN HOMOLOG"/>
    <property type="match status" value="1"/>
</dbReference>
<keyword evidence="4 6" id="KW-0964">Secreted</keyword>
<dbReference type="InParanoid" id="B9RWP2"/>
<keyword evidence="5 6" id="KW-0732">Signal</keyword>
<evidence type="ECO:0000256" key="3">
    <source>
        <dbReference type="ARBA" id="ARBA00022471"/>
    </source>
</evidence>
<reference evidence="8" key="1">
    <citation type="journal article" date="2010" name="Nat. Biotechnol.">
        <title>Draft genome sequence of the oilseed species Ricinus communis.</title>
        <authorList>
            <person name="Chan A.P."/>
            <person name="Crabtree J."/>
            <person name="Zhao Q."/>
            <person name="Lorenzi H."/>
            <person name="Orvis J."/>
            <person name="Puiu D."/>
            <person name="Melake-Berhan A."/>
            <person name="Jones K.M."/>
            <person name="Redman J."/>
            <person name="Chen G."/>
            <person name="Cahoon E.B."/>
            <person name="Gedil M."/>
            <person name="Stanke M."/>
            <person name="Haas B.J."/>
            <person name="Wortman J.R."/>
            <person name="Fraser-Liggett C.M."/>
            <person name="Ravel J."/>
            <person name="Rabinowicz P.D."/>
        </authorList>
    </citation>
    <scope>NUCLEOTIDE SEQUENCE [LARGE SCALE GENOMIC DNA]</scope>
    <source>
        <strain evidence="8">cv. Hale</strain>
    </source>
</reference>
<dbReference type="Proteomes" id="UP000008311">
    <property type="component" value="Unassembled WGS sequence"/>
</dbReference>
<proteinExistence type="inferred from homology"/>
<keyword evidence="8" id="KW-1185">Reference proteome</keyword>
<dbReference type="GO" id="GO:0060320">
    <property type="term" value="P:rejection of self pollen"/>
    <property type="evidence" value="ECO:0007669"/>
    <property type="project" value="UniProtKB-KW"/>
</dbReference>
<comment type="subcellular location">
    <subcellularLocation>
        <location evidence="1 6">Secreted</location>
    </subcellularLocation>
</comment>
<feature type="chain" id="PRO_5025097831" description="S-protein homolog" evidence="6">
    <location>
        <begin position="25"/>
        <end position="238"/>
    </location>
</feature>
<evidence type="ECO:0000256" key="2">
    <source>
        <dbReference type="ARBA" id="ARBA00005581"/>
    </source>
</evidence>
<evidence type="ECO:0000256" key="6">
    <source>
        <dbReference type="RuleBase" id="RU367044"/>
    </source>
</evidence>